<reference evidence="15" key="2">
    <citation type="submission" date="2025-08" db="UniProtKB">
        <authorList>
            <consortium name="RefSeq"/>
        </authorList>
    </citation>
    <scope>IDENTIFICATION</scope>
    <source>
        <tissue evidence="15">Adult</tissue>
    </source>
</reference>
<comment type="subunit">
    <text evidence="12">Interacts with Orco. Complexes exist early in the endomembrane system in olfactory sensory neurons (OSNs), coupling these complexes to the conserved ciliary trafficking pathway.</text>
</comment>
<dbReference type="PANTHER" id="PTHR21137">
    <property type="entry name" value="ODORANT RECEPTOR"/>
    <property type="match status" value="1"/>
</dbReference>
<dbReference type="GO" id="GO:0004984">
    <property type="term" value="F:olfactory receptor activity"/>
    <property type="evidence" value="ECO:0007669"/>
    <property type="project" value="InterPro"/>
</dbReference>
<feature type="transmembrane region" description="Helical" evidence="13">
    <location>
        <begin position="377"/>
        <end position="400"/>
    </location>
</feature>
<organism evidence="14 15">
    <name type="scientific">Bactrocera dorsalis</name>
    <name type="common">Oriental fruit fly</name>
    <name type="synonym">Dacus dorsalis</name>
    <dbReference type="NCBI Taxonomy" id="27457"/>
    <lineage>
        <taxon>Eukaryota</taxon>
        <taxon>Metazoa</taxon>
        <taxon>Ecdysozoa</taxon>
        <taxon>Arthropoda</taxon>
        <taxon>Hexapoda</taxon>
        <taxon>Insecta</taxon>
        <taxon>Pterygota</taxon>
        <taxon>Neoptera</taxon>
        <taxon>Endopterygota</taxon>
        <taxon>Diptera</taxon>
        <taxon>Brachycera</taxon>
        <taxon>Muscomorpha</taxon>
        <taxon>Tephritoidea</taxon>
        <taxon>Tephritidae</taxon>
        <taxon>Bactrocera</taxon>
        <taxon>Bactrocera</taxon>
    </lineage>
</organism>
<keyword evidence="5 13" id="KW-0552">Olfaction</keyword>
<dbReference type="OrthoDB" id="7548151at2759"/>
<comment type="function">
    <text evidence="10">Odorant receptor which mediates acceptance or avoidance behavior, depending on its substrates. The odorant receptor repertoire encodes a large collection of odor stimuli that vary widely in identity, intensity, and duration. May form a complex with Orco to form odorant-sensing units, providing sensitive and prolonged odorant signaling and calcium permeability.</text>
</comment>
<protein>
    <recommendedName>
        <fullName evidence="13">Odorant receptor</fullName>
    </recommendedName>
</protein>
<evidence type="ECO:0000256" key="11">
    <source>
        <dbReference type="ARBA" id="ARBA00037946"/>
    </source>
</evidence>
<dbReference type="FunCoup" id="A0A6I9VMG9">
    <property type="interactions" value="20"/>
</dbReference>
<evidence type="ECO:0000256" key="1">
    <source>
        <dbReference type="ARBA" id="ARBA00004651"/>
    </source>
</evidence>
<evidence type="ECO:0000256" key="3">
    <source>
        <dbReference type="ARBA" id="ARBA00022606"/>
    </source>
</evidence>
<evidence type="ECO:0000256" key="12">
    <source>
        <dbReference type="ARBA" id="ARBA00038679"/>
    </source>
</evidence>
<evidence type="ECO:0000256" key="4">
    <source>
        <dbReference type="ARBA" id="ARBA00022692"/>
    </source>
</evidence>
<gene>
    <name evidence="15" type="primary">LOC105231924</name>
</gene>
<comment type="similarity">
    <text evidence="11">Belongs to the insect chemoreceptor superfamily. Heteromeric odorant receptor channel (TC 1.A.69) family. Or2a subfamily.</text>
</comment>
<keyword evidence="14" id="KW-1185">Reference proteome</keyword>
<name>A0A6I9VMG9_BACDO</name>
<evidence type="ECO:0000256" key="2">
    <source>
        <dbReference type="ARBA" id="ARBA00022475"/>
    </source>
</evidence>
<evidence type="ECO:0000313" key="15">
    <source>
        <dbReference type="RefSeq" id="XP_011211752.2"/>
    </source>
</evidence>
<dbReference type="InParanoid" id="A0A6I9VMG9"/>
<dbReference type="GO" id="GO:0007165">
    <property type="term" value="P:signal transduction"/>
    <property type="evidence" value="ECO:0007669"/>
    <property type="project" value="UniProtKB-KW"/>
</dbReference>
<keyword evidence="7 13" id="KW-0472">Membrane</keyword>
<dbReference type="RefSeq" id="XP_011211752.2">
    <property type="nucleotide sequence ID" value="XM_011213450.3"/>
</dbReference>
<evidence type="ECO:0000256" key="10">
    <source>
        <dbReference type="ARBA" id="ARBA00037764"/>
    </source>
</evidence>
<dbReference type="Proteomes" id="UP001652620">
    <property type="component" value="Chromosome 2"/>
</dbReference>
<evidence type="ECO:0000313" key="14">
    <source>
        <dbReference type="Proteomes" id="UP001652620"/>
    </source>
</evidence>
<sequence length="404" mass="47239">MWAQHIIKLELKMTPSAAEQQERIGVARVLMHFLQILGAWPILPEHHHQNARSTQCRTWLARNYRYLLHLPLTFTYNTLMWVEALTRWERADHILYISITEVGMMALTLNFWRLDQRAYHFMHELCYSDHLALRNQAERQWWRAKQRSFTRIAVCYIGGGAGVLCTAFGATLLVNGYSLPYDYWLPFEWHNAQNYWYAYGYELVAMSLTCIANVTMDMMLCYYLFHVALLYKLIGIRLMALQHLSERLAVQQLINIIKLHKRVKRLTAQCEVLVSLPILVQIVLSVFILCLSAYRLQSMQINENPGQFFAMLQFASVLTLQIFLPCYFANEITINSDALTTCVYNSNWEEFSPPTRKLMNLYMELMKRPEQIKAGNFFLVGLPVFTKTMNNAYSLLALLLNMSK</sequence>
<comment type="subcellular location">
    <subcellularLocation>
        <location evidence="1 13">Cell membrane</location>
        <topology evidence="1 13">Multi-pass membrane protein</topology>
    </subcellularLocation>
</comment>
<accession>A0A6I9VMG9</accession>
<dbReference type="Pfam" id="PF02949">
    <property type="entry name" value="7tm_6"/>
    <property type="match status" value="1"/>
</dbReference>
<keyword evidence="6 13" id="KW-1133">Transmembrane helix</keyword>
<dbReference type="KEGG" id="bdr:105231924"/>
<keyword evidence="8 13" id="KW-0675">Receptor</keyword>
<dbReference type="InterPro" id="IPR004117">
    <property type="entry name" value="7tm6_olfct_rcpt"/>
</dbReference>
<dbReference type="GO" id="GO:0005886">
    <property type="term" value="C:plasma membrane"/>
    <property type="evidence" value="ECO:0007669"/>
    <property type="project" value="UniProtKB-SubCell"/>
</dbReference>
<evidence type="ECO:0000256" key="13">
    <source>
        <dbReference type="RuleBase" id="RU351113"/>
    </source>
</evidence>
<feature type="transmembrane region" description="Helical" evidence="13">
    <location>
        <begin position="153"/>
        <end position="174"/>
    </location>
</feature>
<evidence type="ECO:0000256" key="9">
    <source>
        <dbReference type="ARBA" id="ARBA00023224"/>
    </source>
</evidence>
<dbReference type="AlphaFoldDB" id="A0A6I9VMG9"/>
<feature type="transmembrane region" description="Helical" evidence="13">
    <location>
        <begin position="194"/>
        <end position="214"/>
    </location>
</feature>
<dbReference type="PANTHER" id="PTHR21137:SF37">
    <property type="entry name" value="ODORANT RECEPTOR 46A, ISOFORM B-RELATED"/>
    <property type="match status" value="1"/>
</dbReference>
<keyword evidence="2" id="KW-1003">Cell membrane</keyword>
<evidence type="ECO:0000256" key="7">
    <source>
        <dbReference type="ARBA" id="ARBA00023136"/>
    </source>
</evidence>
<evidence type="ECO:0000256" key="6">
    <source>
        <dbReference type="ARBA" id="ARBA00022989"/>
    </source>
</evidence>
<proteinExistence type="inferred from homology"/>
<keyword evidence="9 13" id="KW-0807">Transducer</keyword>
<dbReference type="GO" id="GO:0005549">
    <property type="term" value="F:odorant binding"/>
    <property type="evidence" value="ECO:0007669"/>
    <property type="project" value="InterPro"/>
</dbReference>
<dbReference type="GeneID" id="105231924"/>
<evidence type="ECO:0000256" key="8">
    <source>
        <dbReference type="ARBA" id="ARBA00023170"/>
    </source>
</evidence>
<feature type="transmembrane region" description="Helical" evidence="13">
    <location>
        <begin position="94"/>
        <end position="112"/>
    </location>
</feature>
<keyword evidence="3 13" id="KW-0716">Sensory transduction</keyword>
<feature type="transmembrane region" description="Helical" evidence="13">
    <location>
        <begin position="64"/>
        <end position="82"/>
    </location>
</feature>
<feature type="transmembrane region" description="Helical" evidence="13">
    <location>
        <begin position="308"/>
        <end position="330"/>
    </location>
</feature>
<keyword evidence="4 13" id="KW-0812">Transmembrane</keyword>
<evidence type="ECO:0000256" key="5">
    <source>
        <dbReference type="ARBA" id="ARBA00022725"/>
    </source>
</evidence>
<reference evidence="14" key="1">
    <citation type="submission" date="2025-05" db="UniProtKB">
        <authorList>
            <consortium name="RefSeq"/>
        </authorList>
    </citation>
    <scope>NUCLEOTIDE SEQUENCE [LARGE SCALE GENOMIC DNA]</scope>
</reference>
<feature type="transmembrane region" description="Helical" evidence="13">
    <location>
        <begin position="272"/>
        <end position="296"/>
    </location>
</feature>